<reference evidence="1" key="2">
    <citation type="journal article" date="2020" name="Microorganisms">
        <title>Osmotic Adaptation and Compatible Solute Biosynthesis of Phototrophic Bacteria as Revealed from Genome Analyses.</title>
        <authorList>
            <person name="Imhoff J.F."/>
            <person name="Rahn T."/>
            <person name="Kunzel S."/>
            <person name="Keller A."/>
            <person name="Neulinger S.C."/>
        </authorList>
    </citation>
    <scope>NUCLEOTIDE SEQUENCE</scope>
    <source>
        <strain evidence="1">DSM 11080</strain>
    </source>
</reference>
<sequence length="186" mass="21108">MSLPEPDFEVVAKGDGYELRRYEPFNVAQTRVAGDFDGATENAFERLVDYIQRGNRGNRNLPMMAPVNQFRAEDDASSSWLVQFVMPTEYPLSYLPAPADERVLLQTMPERLVAALRYRGGWSEERYREHEAALLQALEDDGLRVIGAPVFARYNAPFVPGFLRRNEVLVEVADDSPSDEVPPLDR</sequence>
<comment type="caution">
    <text evidence="1">The sequence shown here is derived from an EMBL/GenBank/DDBJ whole genome shotgun (WGS) entry which is preliminary data.</text>
</comment>
<dbReference type="Proteomes" id="UP001296776">
    <property type="component" value="Unassembled WGS sequence"/>
</dbReference>
<gene>
    <name evidence="1" type="ORF">CKO40_12975</name>
</gene>
<keyword evidence="2" id="KW-1185">Reference proteome</keyword>
<name>A0AAJ0U586_9GAMM</name>
<accession>A0AAJ0U586</accession>
<evidence type="ECO:0000313" key="1">
    <source>
        <dbReference type="EMBL" id="MBK1705437.1"/>
    </source>
</evidence>
<dbReference type="InterPro" id="IPR011256">
    <property type="entry name" value="Reg_factor_effector_dom_sf"/>
</dbReference>
<evidence type="ECO:0000313" key="2">
    <source>
        <dbReference type="Proteomes" id="UP001296776"/>
    </source>
</evidence>
<dbReference type="Pfam" id="PF04832">
    <property type="entry name" value="SOUL"/>
    <property type="match status" value="1"/>
</dbReference>
<dbReference type="InterPro" id="IPR006917">
    <property type="entry name" value="SOUL_heme-bd"/>
</dbReference>
<organism evidence="1 2">
    <name type="scientific">Halochromatium glycolicum</name>
    <dbReference type="NCBI Taxonomy" id="85075"/>
    <lineage>
        <taxon>Bacteria</taxon>
        <taxon>Pseudomonadati</taxon>
        <taxon>Pseudomonadota</taxon>
        <taxon>Gammaproteobacteria</taxon>
        <taxon>Chromatiales</taxon>
        <taxon>Chromatiaceae</taxon>
        <taxon>Halochromatium</taxon>
    </lineage>
</organism>
<dbReference type="AlphaFoldDB" id="A0AAJ0U586"/>
<dbReference type="PANTHER" id="PTHR11220">
    <property type="entry name" value="HEME-BINDING PROTEIN-RELATED"/>
    <property type="match status" value="1"/>
</dbReference>
<evidence type="ECO:0008006" key="3">
    <source>
        <dbReference type="Google" id="ProtNLM"/>
    </source>
</evidence>
<dbReference type="Gene3D" id="3.20.80.10">
    <property type="entry name" value="Regulatory factor, effector binding domain"/>
    <property type="match status" value="1"/>
</dbReference>
<dbReference type="SUPFAM" id="SSF55136">
    <property type="entry name" value="Probable bacterial effector-binding domain"/>
    <property type="match status" value="1"/>
</dbReference>
<protein>
    <recommendedName>
        <fullName evidence="3">Heme-binding protein</fullName>
    </recommendedName>
</protein>
<proteinExistence type="predicted"/>
<reference evidence="1" key="1">
    <citation type="submission" date="2017-08" db="EMBL/GenBank/DDBJ databases">
        <authorList>
            <person name="Imhoff J.F."/>
            <person name="Rahn T."/>
            <person name="Kuenzel S."/>
            <person name="Neulinger S.C."/>
        </authorList>
    </citation>
    <scope>NUCLEOTIDE SEQUENCE</scope>
    <source>
        <strain evidence="1">DSM 11080</strain>
    </source>
</reference>
<dbReference type="PANTHER" id="PTHR11220:SF1">
    <property type="entry name" value="HEME-BINDING PROTEIN 2"/>
    <property type="match status" value="1"/>
</dbReference>
<dbReference type="EMBL" id="NRSJ01000022">
    <property type="protein sequence ID" value="MBK1705437.1"/>
    <property type="molecule type" value="Genomic_DNA"/>
</dbReference>